<sequence length="69" mass="7700">MKTPGRSVVVIVEEAGNRANNGFSVVFVSPTLTMTCVYNLTEQYTVKIMALLALRYEMANDRLLLVMLC</sequence>
<dbReference type="EMBL" id="CCYD01000291">
    <property type="protein sequence ID" value="CEG37847.1"/>
    <property type="molecule type" value="Genomic_DNA"/>
</dbReference>
<reference evidence="2" key="1">
    <citation type="submission" date="2014-09" db="EMBL/GenBank/DDBJ databases">
        <authorList>
            <person name="Sharma Rahul"/>
            <person name="Thines Marco"/>
        </authorList>
    </citation>
    <scope>NUCLEOTIDE SEQUENCE [LARGE SCALE GENOMIC DNA]</scope>
</reference>
<dbReference type="RefSeq" id="XP_024574216.1">
    <property type="nucleotide sequence ID" value="XM_024723217.1"/>
</dbReference>
<name>A0A0P1ABS8_PLAHL</name>
<accession>A0A0P1ABS8</accession>
<protein>
    <submittedName>
        <fullName evidence="1">Uncharacterized protein</fullName>
    </submittedName>
</protein>
<dbReference type="AlphaFoldDB" id="A0A0P1ABS8"/>
<keyword evidence="2" id="KW-1185">Reference proteome</keyword>
<dbReference type="Proteomes" id="UP000054928">
    <property type="component" value="Unassembled WGS sequence"/>
</dbReference>
<proteinExistence type="predicted"/>
<evidence type="ECO:0000313" key="2">
    <source>
        <dbReference type="Proteomes" id="UP000054928"/>
    </source>
</evidence>
<evidence type="ECO:0000313" key="1">
    <source>
        <dbReference type="EMBL" id="CEG37847.1"/>
    </source>
</evidence>
<organism evidence="1 2">
    <name type="scientific">Plasmopara halstedii</name>
    <name type="common">Downy mildew of sunflower</name>
    <dbReference type="NCBI Taxonomy" id="4781"/>
    <lineage>
        <taxon>Eukaryota</taxon>
        <taxon>Sar</taxon>
        <taxon>Stramenopiles</taxon>
        <taxon>Oomycota</taxon>
        <taxon>Peronosporomycetes</taxon>
        <taxon>Peronosporales</taxon>
        <taxon>Peronosporaceae</taxon>
        <taxon>Plasmopara</taxon>
    </lineage>
</organism>
<dbReference type="GeneID" id="36400955"/>